<evidence type="ECO:0000256" key="8">
    <source>
        <dbReference type="ARBA" id="ARBA00023180"/>
    </source>
</evidence>
<evidence type="ECO:0000313" key="15">
    <source>
        <dbReference type="EMBL" id="KAJ8472600.1"/>
    </source>
</evidence>
<evidence type="ECO:0000256" key="3">
    <source>
        <dbReference type="ARBA" id="ARBA00004922"/>
    </source>
</evidence>
<dbReference type="GO" id="GO:0003980">
    <property type="term" value="F:UDP-glucose:glycoprotein glucosyltransferase activity"/>
    <property type="evidence" value="ECO:0007669"/>
    <property type="project" value="InterPro"/>
</dbReference>
<dbReference type="Pfam" id="PF18404">
    <property type="entry name" value="Glyco_transf_24"/>
    <property type="match status" value="1"/>
</dbReference>
<comment type="cofactor">
    <cofactor evidence="1">
        <name>Ca(2+)</name>
        <dbReference type="ChEBI" id="CHEBI:29108"/>
    </cofactor>
</comment>
<name>A0AAD7X879_9APHY</name>
<dbReference type="GO" id="GO:0051082">
    <property type="term" value="F:unfolded protein binding"/>
    <property type="evidence" value="ECO:0007669"/>
    <property type="project" value="TreeGrafter"/>
</dbReference>
<dbReference type="GO" id="GO:0005788">
    <property type="term" value="C:endoplasmic reticulum lumen"/>
    <property type="evidence" value="ECO:0007669"/>
    <property type="project" value="UniProtKB-SubCell"/>
</dbReference>
<evidence type="ECO:0000256" key="2">
    <source>
        <dbReference type="ARBA" id="ARBA00004319"/>
    </source>
</evidence>
<dbReference type="InterPro" id="IPR040692">
    <property type="entry name" value="UGGT_TRXL_3"/>
</dbReference>
<dbReference type="InterPro" id="IPR040693">
    <property type="entry name" value="UGGT_TRXL_1"/>
</dbReference>
<dbReference type="GO" id="GO:0036503">
    <property type="term" value="P:ERAD pathway"/>
    <property type="evidence" value="ECO:0007669"/>
    <property type="project" value="TreeGrafter"/>
</dbReference>
<accession>A0AAD7X879</accession>
<gene>
    <name evidence="15" type="ORF">ONZ51_g8405</name>
</gene>
<evidence type="ECO:0000259" key="12">
    <source>
        <dbReference type="Pfam" id="PF18402"/>
    </source>
</evidence>
<feature type="chain" id="PRO_5041955417" description="Glycosyltransferase family 24 protein" evidence="9">
    <location>
        <begin position="19"/>
        <end position="1555"/>
    </location>
</feature>
<evidence type="ECO:0000256" key="1">
    <source>
        <dbReference type="ARBA" id="ARBA00001913"/>
    </source>
</evidence>
<evidence type="ECO:0000259" key="11">
    <source>
        <dbReference type="Pfam" id="PF18401"/>
    </source>
</evidence>
<evidence type="ECO:0000313" key="16">
    <source>
        <dbReference type="Proteomes" id="UP001215151"/>
    </source>
</evidence>
<evidence type="ECO:0000259" key="10">
    <source>
        <dbReference type="Pfam" id="PF18400"/>
    </source>
</evidence>
<evidence type="ECO:0000259" key="13">
    <source>
        <dbReference type="Pfam" id="PF18403"/>
    </source>
</evidence>
<dbReference type="Pfam" id="PF06427">
    <property type="entry name" value="UDP-g_GGTase"/>
    <property type="match status" value="1"/>
</dbReference>
<dbReference type="Pfam" id="PF18400">
    <property type="entry name" value="Thioredoxin_12"/>
    <property type="match status" value="1"/>
</dbReference>
<dbReference type="InterPro" id="IPR029044">
    <property type="entry name" value="Nucleotide-diphossugar_trans"/>
</dbReference>
<feature type="domain" description="UDP-glucose:glycoprotein glucosyltransferase thioredoxin-like" evidence="13">
    <location>
        <begin position="738"/>
        <end position="939"/>
    </location>
</feature>
<dbReference type="EMBL" id="JAPEVG010000253">
    <property type="protein sequence ID" value="KAJ8472600.1"/>
    <property type="molecule type" value="Genomic_DNA"/>
</dbReference>
<dbReference type="Proteomes" id="UP001215151">
    <property type="component" value="Unassembled WGS sequence"/>
</dbReference>
<dbReference type="PANTHER" id="PTHR11226:SF0">
    <property type="entry name" value="UDP-GLUCOSE:GLYCOPROTEIN GLUCOSYLTRANSFERASE"/>
    <property type="match status" value="1"/>
</dbReference>
<evidence type="ECO:0000256" key="4">
    <source>
        <dbReference type="ARBA" id="ARBA00006351"/>
    </source>
</evidence>
<comment type="similarity">
    <text evidence="4">Belongs to the glycosyltransferase 8 family.</text>
</comment>
<organism evidence="15 16">
    <name type="scientific">Trametes cubensis</name>
    <dbReference type="NCBI Taxonomy" id="1111947"/>
    <lineage>
        <taxon>Eukaryota</taxon>
        <taxon>Fungi</taxon>
        <taxon>Dikarya</taxon>
        <taxon>Basidiomycota</taxon>
        <taxon>Agaricomycotina</taxon>
        <taxon>Agaricomycetes</taxon>
        <taxon>Polyporales</taxon>
        <taxon>Polyporaceae</taxon>
        <taxon>Trametes</taxon>
    </lineage>
</organism>
<feature type="domain" description="UGGT thioredoxin-like" evidence="10">
    <location>
        <begin position="34"/>
        <end position="241"/>
    </location>
</feature>
<dbReference type="InterPro" id="IPR009448">
    <property type="entry name" value="UDP-g_GGtrans"/>
</dbReference>
<keyword evidence="16" id="KW-1185">Reference proteome</keyword>
<dbReference type="SUPFAM" id="SSF53448">
    <property type="entry name" value="Nucleotide-diphospho-sugar transferases"/>
    <property type="match status" value="1"/>
</dbReference>
<sequence length="1555" mass="174244">MLGVLLPLLTWSILRASATQPSVNVDLRTSWPSAPLILESIEAITIEEPNAFFPLLDAVTNPDVFPLSHERSSPAHAHKHVFDTALAMRYLAEPGAYVSAEMHVALHSASPKLEAFYQYYNDHHVSRISDDSAQRCGSWVDWYGKVVCDVDTLARLVETESIDSPDTAANHTSSPALTQLSFDHILPDPKYVLDPPSHVAILYASLESPNFRELHSYLYNAARSPSPHVTYIFRPIPPAARDPAIRTHLSGYGVALDLKKMDYLAVDDRLQGGSHGAGSDEETSSGAQEDELDIIVTGLQQYPLDDTVDVTAPLTEDELLDIGLQATQLIYDAEEPLERLRTLKHLSQNFPRYAGALARRVTVNQSLLDEIAENQVRAPGGASAFWLNGVSIEEKDWNPFALLRAIRRERGIMTSLLSLGLSSEQAIELLTHRTIAQAQSSGGVLDGLFDASDRAEGGDVIGWLNDFENDERYARWGGDLRILLRQLYPGQFPSVKYNLFNIVLAVDLSQSSSIEFLGMTVNSLINRGLPFRWGVVPLVETENGKRMARLFYYLLDVFGPEDTLGFLLSLSQRNVPLEHLRPTVDWSVVRANFNRLLASQEELDEDIEKDFDVILQGSDDDVEGPRAYARRLSASLSSAPQGHVFVNGRHFDLDDNFLQALQMEFGEQLQHLQMQVYKGELTDGAAASTYFYDLPTTAKRRNIYIHHSQQAGSLRIFALPELIEGHGLKSTAGAFVYPDESEYVPLTTYVVADLDSEDSRGLIEEVLKSMAPGSLSRLSFIHSSSASSQAASANAPSSILSRLIAADALSRITPGRLLAILGLSDPSEDGSQTPLSENEIDNILADLPSSEEAYVKYLNACRLIVRQLELKPGEQAVIVNGRVVGPIPPGEFLADDFETLTTFEHFKRVQPVHEALLSVYESLKDASKEDIAQMTSVVSSIISSIQQPDPSEVGLFNAPQRPRLRNYRRLSGDYTAFTIGDNTTAIYHIGALIDPLSESAQKWSSLLEWLAEMPGVFMEIHINPGKSKELPLKRFYRYNLLPRPAFDEHGNEVHAQTRFTGLPTEPIYTLAMDAPQSWLIRPKEAIYDLDNIQLGLLSPQDRVQGLKAVFDLDYLVVEGHARETATNAPPRGLQMQLVTNDSTPIADTLVMANLGYLQFRTKPGVYRLEIRPGRGRDIFKMESVGNEGWNSPAVEEAGDEVTVTSFEGVTLYPRLARLPGMEREDVLRTKKQGMEEHTGMIDNLMHKMSSLFGGKNEEKALVPVDDGQAEINIFTVASGHLYERFASIMILSVLRHTKSSVKFWFIDNFLSPSFLEFLPRFAAEYGFQYELVTYKWPSWLRAQTEKQRIIWAYKILFLDVLFPMDLKKVIFVDADQIVRADLKELVELDLHGAPYGYVPMGDDNPDTEGFRFWKTGYWKDFLRGMPYHISALYVVDLVRFRQMAAGDMLRGHYQQLSADPNSLANLDQDLPNNLQREVPIYSLPEDWLWCETWCSKDRLDRAKTIDLCQNPLTKEPKLDRAKQIPEWEVYDAEISAFAKTLKKGQGETRKGHDEL</sequence>
<dbReference type="Pfam" id="PF18402">
    <property type="entry name" value="Thioredoxin_14"/>
    <property type="match status" value="1"/>
</dbReference>
<evidence type="ECO:0000256" key="7">
    <source>
        <dbReference type="ARBA" id="ARBA00022824"/>
    </source>
</evidence>
<feature type="domain" description="UGGT thioredoxin-like" evidence="12">
    <location>
        <begin position="449"/>
        <end position="705"/>
    </location>
</feature>
<dbReference type="Pfam" id="PF18401">
    <property type="entry name" value="Thioredoxin_13"/>
    <property type="match status" value="1"/>
</dbReference>
<keyword evidence="7" id="KW-0256">Endoplasmic reticulum</keyword>
<comment type="subcellular location">
    <subcellularLocation>
        <location evidence="2">Endoplasmic reticulum lumen</location>
    </subcellularLocation>
</comment>
<dbReference type="InterPro" id="IPR040497">
    <property type="entry name" value="Glyco_transf_24"/>
</dbReference>
<comment type="caution">
    <text evidence="15">The sequence shown here is derived from an EMBL/GenBank/DDBJ whole genome shotgun (WGS) entry which is preliminary data.</text>
</comment>
<evidence type="ECO:0000256" key="9">
    <source>
        <dbReference type="SAM" id="SignalP"/>
    </source>
</evidence>
<dbReference type="InterPro" id="IPR040694">
    <property type="entry name" value="UGGT_TRXL_2"/>
</dbReference>
<evidence type="ECO:0000256" key="6">
    <source>
        <dbReference type="ARBA" id="ARBA00022729"/>
    </source>
</evidence>
<dbReference type="GO" id="GO:0018279">
    <property type="term" value="P:protein N-linked glycosylation via asparagine"/>
    <property type="evidence" value="ECO:0007669"/>
    <property type="project" value="TreeGrafter"/>
</dbReference>
<feature type="domain" description="Glucosyltransferase 24 catalytic" evidence="14">
    <location>
        <begin position="1271"/>
        <end position="1536"/>
    </location>
</feature>
<keyword evidence="6 9" id="KW-0732">Signal</keyword>
<comment type="pathway">
    <text evidence="3">Protein modification; protein glycosylation.</text>
</comment>
<feature type="domain" description="UGGT thioredoxin-like" evidence="11">
    <location>
        <begin position="311"/>
        <end position="441"/>
    </location>
</feature>
<evidence type="ECO:0000256" key="5">
    <source>
        <dbReference type="ARBA" id="ARBA00022679"/>
    </source>
</evidence>
<keyword evidence="8" id="KW-0325">Glycoprotein</keyword>
<feature type="signal peptide" evidence="9">
    <location>
        <begin position="1"/>
        <end position="18"/>
    </location>
</feature>
<protein>
    <recommendedName>
        <fullName evidence="17">Glycosyltransferase family 24 protein</fullName>
    </recommendedName>
</protein>
<proteinExistence type="inferred from homology"/>
<keyword evidence="5" id="KW-0808">Transferase</keyword>
<dbReference type="CDD" id="cd06432">
    <property type="entry name" value="GT8_HUGT1_C_like"/>
    <property type="match status" value="1"/>
</dbReference>
<reference evidence="15" key="1">
    <citation type="submission" date="2022-11" db="EMBL/GenBank/DDBJ databases">
        <title>Genome Sequence of Cubamyces cubensis.</title>
        <authorList>
            <person name="Buettner E."/>
        </authorList>
    </citation>
    <scope>NUCLEOTIDE SEQUENCE</scope>
    <source>
        <strain evidence="15">MPL-01</strain>
    </source>
</reference>
<evidence type="ECO:0008006" key="17">
    <source>
        <dbReference type="Google" id="ProtNLM"/>
    </source>
</evidence>
<dbReference type="InterPro" id="IPR040525">
    <property type="entry name" value="UGGT_TRXL_4"/>
</dbReference>
<dbReference type="PANTHER" id="PTHR11226">
    <property type="entry name" value="UDP-GLUCOSE GLYCOPROTEIN:GLUCOSYLTRANSFERASE"/>
    <property type="match status" value="1"/>
</dbReference>
<evidence type="ECO:0000259" key="14">
    <source>
        <dbReference type="Pfam" id="PF18404"/>
    </source>
</evidence>
<dbReference type="Gene3D" id="3.90.550.10">
    <property type="entry name" value="Spore Coat Polysaccharide Biosynthesis Protein SpsA, Chain A"/>
    <property type="match status" value="1"/>
</dbReference>
<dbReference type="Pfam" id="PF18403">
    <property type="entry name" value="Thioredoxin_15"/>
    <property type="match status" value="1"/>
</dbReference>